<dbReference type="Proteomes" id="UP000274822">
    <property type="component" value="Unassembled WGS sequence"/>
</dbReference>
<accession>A0A433QTV2</accession>
<reference evidence="1 2" key="1">
    <citation type="journal article" date="2018" name="New Phytol.">
        <title>Phylogenomics of Endogonaceae and evolution of mycorrhizas within Mucoromycota.</title>
        <authorList>
            <person name="Chang Y."/>
            <person name="Desiro A."/>
            <person name="Na H."/>
            <person name="Sandor L."/>
            <person name="Lipzen A."/>
            <person name="Clum A."/>
            <person name="Barry K."/>
            <person name="Grigoriev I.V."/>
            <person name="Martin F.M."/>
            <person name="Stajich J.E."/>
            <person name="Smith M.E."/>
            <person name="Bonito G."/>
            <person name="Spatafora J.W."/>
        </authorList>
    </citation>
    <scope>NUCLEOTIDE SEQUENCE [LARGE SCALE GENOMIC DNA]</scope>
    <source>
        <strain evidence="1 2">AD002</strain>
    </source>
</reference>
<evidence type="ECO:0000313" key="2">
    <source>
        <dbReference type="Proteomes" id="UP000274822"/>
    </source>
</evidence>
<proteinExistence type="predicted"/>
<comment type="caution">
    <text evidence="1">The sequence shown here is derived from an EMBL/GenBank/DDBJ whole genome shotgun (WGS) entry which is preliminary data.</text>
</comment>
<dbReference type="EMBL" id="RBNJ01001425">
    <property type="protein sequence ID" value="RUS33176.1"/>
    <property type="molecule type" value="Genomic_DNA"/>
</dbReference>
<name>A0A433QTV2_9FUNG</name>
<sequence>MWHSTPSPLSRVLGGPSTTCVEEQYIVRGRCEEYAFCGIPHKQNPENGVWCCWLPECKKQINVANYNDNEVGAAMVEHIKE</sequence>
<evidence type="ECO:0000313" key="1">
    <source>
        <dbReference type="EMBL" id="RUS33176.1"/>
    </source>
</evidence>
<dbReference type="AlphaFoldDB" id="A0A433QTV2"/>
<gene>
    <name evidence="1" type="ORF">BC938DRAFT_472749</name>
</gene>
<protein>
    <submittedName>
        <fullName evidence="1">Uncharacterized protein</fullName>
    </submittedName>
</protein>
<organism evidence="1 2">
    <name type="scientific">Jimgerdemannia flammicorona</name>
    <dbReference type="NCBI Taxonomy" id="994334"/>
    <lineage>
        <taxon>Eukaryota</taxon>
        <taxon>Fungi</taxon>
        <taxon>Fungi incertae sedis</taxon>
        <taxon>Mucoromycota</taxon>
        <taxon>Mucoromycotina</taxon>
        <taxon>Endogonomycetes</taxon>
        <taxon>Endogonales</taxon>
        <taxon>Endogonaceae</taxon>
        <taxon>Jimgerdemannia</taxon>
    </lineage>
</organism>
<keyword evidence="2" id="KW-1185">Reference proteome</keyword>